<keyword evidence="7" id="KW-0106">Calcium</keyword>
<evidence type="ECO:0000313" key="15">
    <source>
        <dbReference type="EMBL" id="GMH97873.1"/>
    </source>
</evidence>
<protein>
    <recommendedName>
        <fullName evidence="14">Ion transport domain-containing protein</fullName>
    </recommendedName>
</protein>
<comment type="caution">
    <text evidence="15">The sequence shown here is derived from an EMBL/GenBank/DDBJ whole genome shotgun (WGS) entry which is preliminary data.</text>
</comment>
<feature type="region of interest" description="Disordered" evidence="12">
    <location>
        <begin position="218"/>
        <end position="239"/>
    </location>
</feature>
<reference evidence="16" key="1">
    <citation type="journal article" date="2023" name="Commun. Biol.">
        <title>Genome analysis of Parmales, the sister group of diatoms, reveals the evolutionary specialization of diatoms from phago-mixotrophs to photoautotrophs.</title>
        <authorList>
            <person name="Ban H."/>
            <person name="Sato S."/>
            <person name="Yoshikawa S."/>
            <person name="Yamada K."/>
            <person name="Nakamura Y."/>
            <person name="Ichinomiya M."/>
            <person name="Sato N."/>
            <person name="Blanc-Mathieu R."/>
            <person name="Endo H."/>
            <person name="Kuwata A."/>
            <person name="Ogata H."/>
        </authorList>
    </citation>
    <scope>NUCLEOTIDE SEQUENCE [LARGE SCALE GENOMIC DNA]</scope>
    <source>
        <strain evidence="16">NIES 3701</strain>
    </source>
</reference>
<evidence type="ECO:0000256" key="5">
    <source>
        <dbReference type="ARBA" id="ARBA00022692"/>
    </source>
</evidence>
<dbReference type="OrthoDB" id="196819at2759"/>
<dbReference type="InterPro" id="IPR024862">
    <property type="entry name" value="TRPV"/>
</dbReference>
<dbReference type="Pfam" id="PF00520">
    <property type="entry name" value="Ion_trans"/>
    <property type="match status" value="1"/>
</dbReference>
<evidence type="ECO:0000256" key="2">
    <source>
        <dbReference type="ARBA" id="ARBA00022448"/>
    </source>
</evidence>
<sequence>MATPEEEGSNADEELNQMLHDLGTTATLFESVVTKWPRKGVGFSTQRYLVLTIEPSQAVLLSYYRDEFAFSSYQPAMDTVPLNSQTAVELINVPMRRKICIKVGKLGADDFLLFSVPEESLCKAWEGELRRAVGYIKKRKSSTANKNDQQEEDALIGGDGMSDRTLETASETVSDKTDEETQRMMDEMDEMTLDEMNRMAELEEEQGKRGLQMTEIKVSADQSKLSEVDEEREHDVKEGKKLKADIAQAEEEIKKGDPLTRRRAKKRKALLLKKCRVRKNLFNLVTKWFLTYHGRQGNLPVIKRLVEKMGRRAEEEAAKQCEDEGSADAAVPHHLGGHHKPLLDAVFVNVARSAARFKHKKLLTWLIKDWGVDINAQNVMGFPLITFAISSYGNDDGGEMLRYMHEDLGADVTILNDFGQNALFFAVANYKNCISYIDYFVDVCELDPKNVDKFNCSLLHWATLHGNLEAIKYIYKRDWQVHSRAHWGKLVDMYLGVGFLPPEVAQARNGWRSRGLLKYANSASPLGVAILHNNGKLAKYLMGLGSTNMHCQKRQQIFADSCADLEMVALTWPDLLPDVLDSFQIDLTASENDSNLSAYSRDLAKSAGGFKEELYDIADVLGDPSQPMARTPLAILARTNSPEVFDSPIVKLIIALKWETFGRRTYLRYKTPYVLLFISFWVGFMLDNEGSRWASYVLSLYCLVAEEFVELYNEGVHEYLTSVWNYMAFPAYVGILYSGLYYDILDAVNVDHDQDQREDSFTKIVLSFAAFCLILRCLEFLSILQTTSLFVVTVRLLILDIATWATLFILFIFAFASAFRLLIPENEGFASNKESYITVFRMSIGDFDYPFSEDEAMDSCATALWIFYTFLVHLLYLNVLIAMMSKSFETVESAAGGMSSLALAKSLVTWEGTMPAFKRKAYYEQLIPEKNSLKGNRAIRLQLQSGLGLDVVGKIRAICSYLLGAYSADSASEGERTQVVIDAGRCTVYAKSEKTWKQLELEEIEEKEQERERKMVELRGMMTGMSEEVSQVKEMMVNKFGEGEEDVGGVRAEGGSLEEALRGGREKKGKRAKFMNFMAGK</sequence>
<keyword evidence="16" id="KW-1185">Reference proteome</keyword>
<organism evidence="15 16">
    <name type="scientific">Triparma strigata</name>
    <dbReference type="NCBI Taxonomy" id="1606541"/>
    <lineage>
        <taxon>Eukaryota</taxon>
        <taxon>Sar</taxon>
        <taxon>Stramenopiles</taxon>
        <taxon>Ochrophyta</taxon>
        <taxon>Bolidophyceae</taxon>
        <taxon>Parmales</taxon>
        <taxon>Triparmaceae</taxon>
        <taxon>Triparma</taxon>
    </lineage>
</organism>
<dbReference type="PANTHER" id="PTHR10582">
    <property type="entry name" value="TRANSIENT RECEPTOR POTENTIAL ION CHANNEL PROTEIN"/>
    <property type="match status" value="1"/>
</dbReference>
<evidence type="ECO:0000256" key="6">
    <source>
        <dbReference type="ARBA" id="ARBA00022737"/>
    </source>
</evidence>
<dbReference type="InterPro" id="IPR036770">
    <property type="entry name" value="Ankyrin_rpt-contain_sf"/>
</dbReference>
<evidence type="ECO:0000256" key="13">
    <source>
        <dbReference type="SAM" id="Phobius"/>
    </source>
</evidence>
<dbReference type="EMBL" id="BRXY01000503">
    <property type="protein sequence ID" value="GMH97873.1"/>
    <property type="molecule type" value="Genomic_DNA"/>
</dbReference>
<evidence type="ECO:0000256" key="3">
    <source>
        <dbReference type="ARBA" id="ARBA00022475"/>
    </source>
</evidence>
<dbReference type="GO" id="GO:0005216">
    <property type="term" value="F:monoatomic ion channel activity"/>
    <property type="evidence" value="ECO:0007669"/>
    <property type="project" value="InterPro"/>
</dbReference>
<evidence type="ECO:0000313" key="16">
    <source>
        <dbReference type="Proteomes" id="UP001165085"/>
    </source>
</evidence>
<evidence type="ECO:0000256" key="11">
    <source>
        <dbReference type="ARBA" id="ARBA00023303"/>
    </source>
</evidence>
<feature type="transmembrane region" description="Helical" evidence="13">
    <location>
        <begin position="724"/>
        <end position="744"/>
    </location>
</feature>
<keyword evidence="2" id="KW-0813">Transport</keyword>
<keyword evidence="3" id="KW-1003">Cell membrane</keyword>
<evidence type="ECO:0000256" key="9">
    <source>
        <dbReference type="ARBA" id="ARBA00023065"/>
    </source>
</evidence>
<evidence type="ECO:0000259" key="14">
    <source>
        <dbReference type="Pfam" id="PF00520"/>
    </source>
</evidence>
<feature type="region of interest" description="Disordered" evidence="12">
    <location>
        <begin position="140"/>
        <end position="181"/>
    </location>
</feature>
<dbReference type="GO" id="GO:0005886">
    <property type="term" value="C:plasma membrane"/>
    <property type="evidence" value="ECO:0007669"/>
    <property type="project" value="UniProtKB-SubCell"/>
</dbReference>
<evidence type="ECO:0000256" key="1">
    <source>
        <dbReference type="ARBA" id="ARBA00004651"/>
    </source>
</evidence>
<keyword evidence="4" id="KW-0109">Calcium transport</keyword>
<gene>
    <name evidence="15" type="ORF">TrST_g11258</name>
</gene>
<feature type="region of interest" description="Disordered" evidence="12">
    <location>
        <begin position="1045"/>
        <end position="1066"/>
    </location>
</feature>
<keyword evidence="5 13" id="KW-0812">Transmembrane</keyword>
<feature type="transmembrane region" description="Helical" evidence="13">
    <location>
        <begin position="796"/>
        <end position="823"/>
    </location>
</feature>
<dbReference type="GO" id="GO:0098703">
    <property type="term" value="P:calcium ion import across plasma membrane"/>
    <property type="evidence" value="ECO:0007669"/>
    <property type="project" value="TreeGrafter"/>
</dbReference>
<comment type="subcellular location">
    <subcellularLocation>
        <location evidence="1">Cell membrane</location>
        <topology evidence="1">Multi-pass membrane protein</topology>
    </subcellularLocation>
</comment>
<feature type="transmembrane region" description="Helical" evidence="13">
    <location>
        <begin position="863"/>
        <end position="883"/>
    </location>
</feature>
<feature type="compositionally biased region" description="Basic and acidic residues" evidence="12">
    <location>
        <begin position="224"/>
        <end position="239"/>
    </location>
</feature>
<keyword evidence="6" id="KW-0677">Repeat</keyword>
<dbReference type="InterPro" id="IPR002110">
    <property type="entry name" value="Ankyrin_rpt"/>
</dbReference>
<dbReference type="AlphaFoldDB" id="A0A9W7F1U2"/>
<keyword evidence="8 13" id="KW-1133">Transmembrane helix</keyword>
<dbReference type="Pfam" id="PF12796">
    <property type="entry name" value="Ank_2"/>
    <property type="match status" value="1"/>
</dbReference>
<evidence type="ECO:0000256" key="12">
    <source>
        <dbReference type="SAM" id="MobiDB-lite"/>
    </source>
</evidence>
<feature type="transmembrane region" description="Helical" evidence="13">
    <location>
        <begin position="764"/>
        <end position="784"/>
    </location>
</feature>
<keyword evidence="10 13" id="KW-0472">Membrane</keyword>
<evidence type="ECO:0000256" key="10">
    <source>
        <dbReference type="ARBA" id="ARBA00023136"/>
    </source>
</evidence>
<feature type="domain" description="Ion transport" evidence="14">
    <location>
        <begin position="699"/>
        <end position="894"/>
    </location>
</feature>
<evidence type="ECO:0000256" key="8">
    <source>
        <dbReference type="ARBA" id="ARBA00022989"/>
    </source>
</evidence>
<dbReference type="Gene3D" id="1.25.40.20">
    <property type="entry name" value="Ankyrin repeat-containing domain"/>
    <property type="match status" value="1"/>
</dbReference>
<dbReference type="SMART" id="SM00248">
    <property type="entry name" value="ANK"/>
    <property type="match status" value="3"/>
</dbReference>
<keyword evidence="9" id="KW-0406">Ion transport</keyword>
<evidence type="ECO:0000256" key="4">
    <source>
        <dbReference type="ARBA" id="ARBA00022568"/>
    </source>
</evidence>
<dbReference type="SUPFAM" id="SSF48403">
    <property type="entry name" value="Ankyrin repeat"/>
    <property type="match status" value="1"/>
</dbReference>
<keyword evidence="11" id="KW-0407">Ion channel</keyword>
<dbReference type="PANTHER" id="PTHR10582:SF2">
    <property type="entry name" value="INACTIVE"/>
    <property type="match status" value="1"/>
</dbReference>
<dbReference type="Proteomes" id="UP001165085">
    <property type="component" value="Unassembled WGS sequence"/>
</dbReference>
<proteinExistence type="predicted"/>
<accession>A0A9W7F1U2</accession>
<name>A0A9W7F1U2_9STRA</name>
<dbReference type="InterPro" id="IPR005821">
    <property type="entry name" value="Ion_trans_dom"/>
</dbReference>
<evidence type="ECO:0000256" key="7">
    <source>
        <dbReference type="ARBA" id="ARBA00022837"/>
    </source>
</evidence>